<dbReference type="PANTHER" id="PTHR39210">
    <property type="entry name" value="HEPARIN-SULFATE LYASE"/>
    <property type="match status" value="1"/>
</dbReference>
<name>D8PHG8_9BACT</name>
<dbReference type="KEGG" id="nde:NIDE3009"/>
<dbReference type="EMBL" id="FP929003">
    <property type="protein sequence ID" value="CBK42705.1"/>
    <property type="molecule type" value="Genomic_DNA"/>
</dbReference>
<reference evidence="7 8" key="1">
    <citation type="journal article" date="2010" name="Proc. Natl. Acad. Sci. U.S.A.">
        <title>A Nitrospira metagenome illuminates the physiology and evolution of globally important nitrite-oxidizing bacteria.</title>
        <authorList>
            <person name="Lucker S."/>
            <person name="Wagner M."/>
            <person name="Maixner F."/>
            <person name="Pelletier E."/>
            <person name="Koch H."/>
            <person name="Vacherie B."/>
            <person name="Rattei T."/>
            <person name="Sinninghe Damste J."/>
            <person name="Spieck E."/>
            <person name="Le Paslier D."/>
            <person name="Daims H."/>
        </authorList>
    </citation>
    <scope>NUCLEOTIDE SEQUENCE [LARGE SCALE GENOMIC DNA]</scope>
</reference>
<dbReference type="Gene3D" id="2.70.98.70">
    <property type="match status" value="1"/>
</dbReference>
<keyword evidence="3" id="KW-0574">Periplasm</keyword>
<accession>D8PHG8</accession>
<comment type="subcellular location">
    <subcellularLocation>
        <location evidence="1">Periplasm</location>
    </subcellularLocation>
</comment>
<dbReference type="GO" id="GO:0042597">
    <property type="term" value="C:periplasmic space"/>
    <property type="evidence" value="ECO:0007669"/>
    <property type="project" value="UniProtKB-SubCell"/>
</dbReference>
<dbReference type="SUPFAM" id="SSF48230">
    <property type="entry name" value="Chondroitin AC/alginate lyase"/>
    <property type="match status" value="1"/>
</dbReference>
<dbReference type="Gene3D" id="1.50.10.100">
    <property type="entry name" value="Chondroitin AC/alginate lyase"/>
    <property type="match status" value="1"/>
</dbReference>
<dbReference type="PANTHER" id="PTHR39210:SF1">
    <property type="entry name" value="HEPARIN-SULFATE LYASE"/>
    <property type="match status" value="1"/>
</dbReference>
<proteinExistence type="predicted"/>
<evidence type="ECO:0000256" key="1">
    <source>
        <dbReference type="ARBA" id="ARBA00004418"/>
    </source>
</evidence>
<evidence type="ECO:0000256" key="4">
    <source>
        <dbReference type="ARBA" id="ARBA00023239"/>
    </source>
</evidence>
<dbReference type="Pfam" id="PF07940">
    <property type="entry name" value="Hepar_II_III_C"/>
    <property type="match status" value="1"/>
</dbReference>
<protein>
    <submittedName>
        <fullName evidence="7">Uncharacterized protein</fullName>
    </submittedName>
</protein>
<evidence type="ECO:0000256" key="2">
    <source>
        <dbReference type="ARBA" id="ARBA00022729"/>
    </source>
</evidence>
<keyword evidence="8" id="KW-1185">Reference proteome</keyword>
<feature type="domain" description="Heparinase II/III-like C-terminal" evidence="5">
    <location>
        <begin position="450"/>
        <end position="671"/>
    </location>
</feature>
<dbReference type="InterPro" id="IPR031680">
    <property type="entry name" value="Hepar_II_III_N"/>
</dbReference>
<evidence type="ECO:0000259" key="5">
    <source>
        <dbReference type="Pfam" id="PF07940"/>
    </source>
</evidence>
<dbReference type="OrthoDB" id="7335480at2"/>
<dbReference type="Pfam" id="PF16889">
    <property type="entry name" value="Hepar_II_III_N"/>
    <property type="match status" value="1"/>
</dbReference>
<dbReference type="Proteomes" id="UP000001660">
    <property type="component" value="Chromosome"/>
</dbReference>
<organism evidence="7 8">
    <name type="scientific">Nitrospira defluvii</name>
    <dbReference type="NCBI Taxonomy" id="330214"/>
    <lineage>
        <taxon>Bacteria</taxon>
        <taxon>Pseudomonadati</taxon>
        <taxon>Nitrospirota</taxon>
        <taxon>Nitrospiria</taxon>
        <taxon>Nitrospirales</taxon>
        <taxon>Nitrospiraceae</taxon>
        <taxon>Nitrospira</taxon>
    </lineage>
</organism>
<keyword evidence="2" id="KW-0732">Signal</keyword>
<dbReference type="eggNOG" id="COG5360">
    <property type="taxonomic scope" value="Bacteria"/>
</dbReference>
<gene>
    <name evidence="7" type="ORF">NIDE3009</name>
</gene>
<dbReference type="STRING" id="330214.NIDE3009"/>
<dbReference type="AlphaFoldDB" id="D8PHG8"/>
<keyword evidence="4" id="KW-0456">Lyase</keyword>
<dbReference type="InterPro" id="IPR012480">
    <property type="entry name" value="Hepar_II_III_C"/>
</dbReference>
<feature type="domain" description="Heparin-sulfate lyase N-terminal" evidence="6">
    <location>
        <begin position="127"/>
        <end position="385"/>
    </location>
</feature>
<evidence type="ECO:0000313" key="8">
    <source>
        <dbReference type="Proteomes" id="UP000001660"/>
    </source>
</evidence>
<dbReference type="HOGENOM" id="CLU_022012_0_0_0"/>
<evidence type="ECO:0000256" key="3">
    <source>
        <dbReference type="ARBA" id="ARBA00022764"/>
    </source>
</evidence>
<dbReference type="GO" id="GO:0016829">
    <property type="term" value="F:lyase activity"/>
    <property type="evidence" value="ECO:0007669"/>
    <property type="project" value="UniProtKB-KW"/>
</dbReference>
<evidence type="ECO:0000259" key="6">
    <source>
        <dbReference type="Pfam" id="PF16889"/>
    </source>
</evidence>
<dbReference type="CAZy" id="PL12">
    <property type="family name" value="Polysaccharide Lyase Family 12"/>
</dbReference>
<dbReference type="InterPro" id="IPR008929">
    <property type="entry name" value="Chondroitin_lyas"/>
</dbReference>
<sequence>MGSEAPLDFAARLLSKVQHIGLLATVRMGIRKAIRPLRVRRHRAHVLRQPYRVSRGELAAALGVTPGDLSAVVGRIRGSLNQRLPVSAESVAAIRGLYELQAPGVLEATIESADRICGHVFDLLGSGPVALGTMIDWHRDFKSGYRWNPEQCFLDVAHGHEVGVDIKVPWELSRGHHLVLLAQTALLSGDEKYARECLAQMTSWIDANPTAQGVNWACPMDVAIRAVNWLWSLGLLAESPLMTEAWLTEVLASLVAHGRFLMGNLEVRDDGVTTNHYLADLVGLLYLGLCLKEVRDAEGWKAFALRELVREMDRQVLADGAHYESSLSYHRLVTEMFLSSGVLCRYYGVELPPTFHDRLRKMCEFVQGYTKPNGLAPQIGDADNGRLHILTGYGQADVRDHRHLLAVGAVLFDRPDWWAAAGPSWVEGLWFGGLRCAAWRREPVSAQIGSRAFPEAGLYILRGRADYALLNCNPLGSGGVGTHKHNDLLAVELHLGGEDILVDSGCFLYTSDPQSYNRFRSTLYHSTVRVDQAEQNRLIPGKFFCLHPDSRLHRFQWETGGPVEQAAADHDGYERFFHPVRHRRELRADWLNGSWRVTDHLFSPVSGSHPHRLEWTLTFAPHCSLQPAENGWSVVTPRQRFWLDGPRLSANGTPGAIAPRLDEESVAEQYGRARRAPFLRWSWEGPLPVEGVFTISSMAPSST</sequence>
<evidence type="ECO:0000313" key="7">
    <source>
        <dbReference type="EMBL" id="CBK42705.1"/>
    </source>
</evidence>